<accession>A0A9P8ULV8</accession>
<keyword evidence="1" id="KW-0812">Transmembrane</keyword>
<evidence type="ECO:0000313" key="3">
    <source>
        <dbReference type="Proteomes" id="UP000758603"/>
    </source>
</evidence>
<dbReference type="Proteomes" id="UP000758603">
    <property type="component" value="Unassembled WGS sequence"/>
</dbReference>
<feature type="transmembrane region" description="Helical" evidence="1">
    <location>
        <begin position="50"/>
        <end position="73"/>
    </location>
</feature>
<evidence type="ECO:0000256" key="1">
    <source>
        <dbReference type="SAM" id="Phobius"/>
    </source>
</evidence>
<name>A0A9P8ULV8_9PEZI</name>
<dbReference type="EMBL" id="JAGPXC010000003">
    <property type="protein sequence ID" value="KAH6654989.1"/>
    <property type="molecule type" value="Genomic_DNA"/>
</dbReference>
<reference evidence="2" key="1">
    <citation type="journal article" date="2021" name="Nat. Commun.">
        <title>Genetic determinants of endophytism in the Arabidopsis root mycobiome.</title>
        <authorList>
            <person name="Mesny F."/>
            <person name="Miyauchi S."/>
            <person name="Thiergart T."/>
            <person name="Pickel B."/>
            <person name="Atanasova L."/>
            <person name="Karlsson M."/>
            <person name="Huettel B."/>
            <person name="Barry K.W."/>
            <person name="Haridas S."/>
            <person name="Chen C."/>
            <person name="Bauer D."/>
            <person name="Andreopoulos W."/>
            <person name="Pangilinan J."/>
            <person name="LaButti K."/>
            <person name="Riley R."/>
            <person name="Lipzen A."/>
            <person name="Clum A."/>
            <person name="Drula E."/>
            <person name="Henrissat B."/>
            <person name="Kohler A."/>
            <person name="Grigoriev I.V."/>
            <person name="Martin F.M."/>
            <person name="Hacquard S."/>
        </authorList>
    </citation>
    <scope>NUCLEOTIDE SEQUENCE</scope>
    <source>
        <strain evidence="2">MPI-SDFR-AT-0073</strain>
    </source>
</reference>
<proteinExistence type="predicted"/>
<sequence>MCCTQKTAILVLIIFALINSGVTVFALSKTASSLGLQHRQPAAREQTCYVVAIVLVVGVAVLLLCAAFFMWCCKMHIPRA</sequence>
<dbReference type="GeneID" id="70124468"/>
<keyword evidence="1" id="KW-1133">Transmembrane helix</keyword>
<organism evidence="2 3">
    <name type="scientific">Truncatella angustata</name>
    <dbReference type="NCBI Taxonomy" id="152316"/>
    <lineage>
        <taxon>Eukaryota</taxon>
        <taxon>Fungi</taxon>
        <taxon>Dikarya</taxon>
        <taxon>Ascomycota</taxon>
        <taxon>Pezizomycotina</taxon>
        <taxon>Sordariomycetes</taxon>
        <taxon>Xylariomycetidae</taxon>
        <taxon>Amphisphaeriales</taxon>
        <taxon>Sporocadaceae</taxon>
        <taxon>Truncatella</taxon>
    </lineage>
</organism>
<gene>
    <name evidence="2" type="ORF">BKA67DRAFT_222994</name>
</gene>
<dbReference type="RefSeq" id="XP_045959254.1">
    <property type="nucleotide sequence ID" value="XM_046095575.1"/>
</dbReference>
<keyword evidence="1" id="KW-0472">Membrane</keyword>
<keyword evidence="3" id="KW-1185">Reference proteome</keyword>
<protein>
    <submittedName>
        <fullName evidence="2">Uncharacterized protein</fullName>
    </submittedName>
</protein>
<dbReference type="AlphaFoldDB" id="A0A9P8ULV8"/>
<evidence type="ECO:0000313" key="2">
    <source>
        <dbReference type="EMBL" id="KAH6654989.1"/>
    </source>
</evidence>
<comment type="caution">
    <text evidence="2">The sequence shown here is derived from an EMBL/GenBank/DDBJ whole genome shotgun (WGS) entry which is preliminary data.</text>
</comment>